<dbReference type="EMBL" id="JAQQWE010000007">
    <property type="protein sequence ID" value="KAK7946396.1"/>
    <property type="molecule type" value="Genomic_DNA"/>
</dbReference>
<sequence>MSYDLQSSSSLFLVPIEIRRAIYADLIDTAGIHITLSPQGRVRLTRCLEPDLGAGYLGDERRPPPSDDGSCIQTYCRRLASTWGPHWGCEEIAHADGEEGTDGSQAGSRGSFLTTCKRL</sequence>
<proteinExistence type="predicted"/>
<evidence type="ECO:0000259" key="1">
    <source>
        <dbReference type="Pfam" id="PF24864"/>
    </source>
</evidence>
<dbReference type="Pfam" id="PF24864">
    <property type="entry name" value="DUF7730"/>
    <property type="match status" value="1"/>
</dbReference>
<dbReference type="GeneID" id="92080001"/>
<accession>A0ABR1Q318</accession>
<evidence type="ECO:0000313" key="2">
    <source>
        <dbReference type="EMBL" id="KAK7946396.1"/>
    </source>
</evidence>
<feature type="domain" description="DUF7730" evidence="1">
    <location>
        <begin position="6"/>
        <end position="57"/>
    </location>
</feature>
<name>A0ABR1Q318_9PEZI</name>
<dbReference type="Proteomes" id="UP001391051">
    <property type="component" value="Unassembled WGS sequence"/>
</dbReference>
<gene>
    <name evidence="2" type="ORF">PG986_010717</name>
</gene>
<keyword evidence="3" id="KW-1185">Reference proteome</keyword>
<evidence type="ECO:0000313" key="3">
    <source>
        <dbReference type="Proteomes" id="UP001391051"/>
    </source>
</evidence>
<dbReference type="RefSeq" id="XP_066696430.1">
    <property type="nucleotide sequence ID" value="XM_066846939.1"/>
</dbReference>
<organism evidence="2 3">
    <name type="scientific">Apiospora aurea</name>
    <dbReference type="NCBI Taxonomy" id="335848"/>
    <lineage>
        <taxon>Eukaryota</taxon>
        <taxon>Fungi</taxon>
        <taxon>Dikarya</taxon>
        <taxon>Ascomycota</taxon>
        <taxon>Pezizomycotina</taxon>
        <taxon>Sordariomycetes</taxon>
        <taxon>Xylariomycetidae</taxon>
        <taxon>Amphisphaeriales</taxon>
        <taxon>Apiosporaceae</taxon>
        <taxon>Apiospora</taxon>
    </lineage>
</organism>
<dbReference type="InterPro" id="IPR056632">
    <property type="entry name" value="DUF7730"/>
</dbReference>
<comment type="caution">
    <text evidence="2">The sequence shown here is derived from an EMBL/GenBank/DDBJ whole genome shotgun (WGS) entry which is preliminary data.</text>
</comment>
<protein>
    <recommendedName>
        <fullName evidence="1">DUF7730 domain-containing protein</fullName>
    </recommendedName>
</protein>
<reference evidence="2 3" key="1">
    <citation type="submission" date="2023-01" db="EMBL/GenBank/DDBJ databases">
        <title>Analysis of 21 Apiospora genomes using comparative genomics revels a genus with tremendous synthesis potential of carbohydrate active enzymes and secondary metabolites.</title>
        <authorList>
            <person name="Sorensen T."/>
        </authorList>
    </citation>
    <scope>NUCLEOTIDE SEQUENCE [LARGE SCALE GENOMIC DNA]</scope>
    <source>
        <strain evidence="2 3">CBS 24483</strain>
    </source>
</reference>